<sequence length="502" mass="56480">MALMHTASVVCLYMTSALLSAVVYRLSPSHPLASYPGPRLWHATSLYLTYVLFKGEHHLILDELHRVYGPFVRIGPNTISINTLSANTIYSAHMHMEKSDSYLFPGHNPAVALFFKQKTEKIHSDRKRIWSSAFTSAAVMNFFPVLERRTSQLLECIETRQARSKEKTFDLAECLCHWAYDVMGEIVFGGSNDLELMRRGDPEHLVHGGRLAVSYVDSIGQSPWLMDIIWHLPVGRSLTRLRDVAAHFMQRRIEDDDNVTIRDLSSYLSAGDPVTGDKIPHEDLKVEAIIAMQGGSDNTSTTLAHVFYFMLSCPEYFTMLRAELDNAFANQIDHLDHGTLASLTFLNAVITEALRLGSSFFVPRIVPAGGLVLEGKHIPEGTIVAIAAYSQQMSPENYWPDPLDFRPERWLHEGLGPGSKTEKTALFSFSSGPHACIGKAFAYQEMRLVLARLVLTYDMELATGFDVQAYRDGILTMRTTILQKPLMVRAVRRSELRPKTEE</sequence>
<protein>
    <submittedName>
        <fullName evidence="11">Cytochrome P450</fullName>
    </submittedName>
</protein>
<gene>
    <name evidence="11" type="ORF">LAESUDRAFT_765111</name>
</gene>
<organism evidence="11 12">
    <name type="scientific">Laetiporus sulphureus 93-53</name>
    <dbReference type="NCBI Taxonomy" id="1314785"/>
    <lineage>
        <taxon>Eukaryota</taxon>
        <taxon>Fungi</taxon>
        <taxon>Dikarya</taxon>
        <taxon>Basidiomycota</taxon>
        <taxon>Agaricomycotina</taxon>
        <taxon>Agaricomycetes</taxon>
        <taxon>Polyporales</taxon>
        <taxon>Laetiporus</taxon>
    </lineage>
</organism>
<proteinExistence type="inferred from homology"/>
<evidence type="ECO:0000256" key="3">
    <source>
        <dbReference type="ARBA" id="ARBA00010617"/>
    </source>
</evidence>
<dbReference type="GeneID" id="63830600"/>
<dbReference type="PRINTS" id="PR00465">
    <property type="entry name" value="EP450IV"/>
</dbReference>
<reference evidence="11 12" key="1">
    <citation type="journal article" date="2016" name="Mol. Biol. Evol.">
        <title>Comparative Genomics of Early-Diverging Mushroom-Forming Fungi Provides Insights into the Origins of Lignocellulose Decay Capabilities.</title>
        <authorList>
            <person name="Nagy L.G."/>
            <person name="Riley R."/>
            <person name="Tritt A."/>
            <person name="Adam C."/>
            <person name="Daum C."/>
            <person name="Floudas D."/>
            <person name="Sun H."/>
            <person name="Yadav J.S."/>
            <person name="Pangilinan J."/>
            <person name="Larsson K.H."/>
            <person name="Matsuura K."/>
            <person name="Barry K."/>
            <person name="Labutti K."/>
            <person name="Kuo R."/>
            <person name="Ohm R.A."/>
            <person name="Bhattacharya S.S."/>
            <person name="Shirouzu T."/>
            <person name="Yoshinaga Y."/>
            <person name="Martin F.M."/>
            <person name="Grigoriev I.V."/>
            <person name="Hibbett D.S."/>
        </authorList>
    </citation>
    <scope>NUCLEOTIDE SEQUENCE [LARGE SCALE GENOMIC DNA]</scope>
    <source>
        <strain evidence="11 12">93-53</strain>
    </source>
</reference>
<evidence type="ECO:0000256" key="6">
    <source>
        <dbReference type="ARBA" id="ARBA00023004"/>
    </source>
</evidence>
<dbReference type="GO" id="GO:0005506">
    <property type="term" value="F:iron ion binding"/>
    <property type="evidence" value="ECO:0007669"/>
    <property type="project" value="InterPro"/>
</dbReference>
<dbReference type="InterPro" id="IPR002403">
    <property type="entry name" value="Cyt_P450_E_grp-IV"/>
</dbReference>
<evidence type="ECO:0000256" key="9">
    <source>
        <dbReference type="RuleBase" id="RU000461"/>
    </source>
</evidence>
<keyword evidence="10" id="KW-0732">Signal</keyword>
<name>A0A165AYI3_9APHY</name>
<dbReference type="AlphaFoldDB" id="A0A165AYI3"/>
<dbReference type="InterPro" id="IPR001128">
    <property type="entry name" value="Cyt_P450"/>
</dbReference>
<keyword evidence="7 9" id="KW-0503">Monooxygenase</keyword>
<comment type="cofactor">
    <cofactor evidence="1 8">
        <name>heme</name>
        <dbReference type="ChEBI" id="CHEBI:30413"/>
    </cofactor>
</comment>
<dbReference type="Proteomes" id="UP000076871">
    <property type="component" value="Unassembled WGS sequence"/>
</dbReference>
<comment type="pathway">
    <text evidence="2">Secondary metabolite biosynthesis.</text>
</comment>
<dbReference type="GO" id="GO:0020037">
    <property type="term" value="F:heme binding"/>
    <property type="evidence" value="ECO:0007669"/>
    <property type="project" value="InterPro"/>
</dbReference>
<dbReference type="PANTHER" id="PTHR24305:SF187">
    <property type="entry name" value="P450, PUTATIVE (EUROFUNG)-RELATED"/>
    <property type="match status" value="1"/>
</dbReference>
<dbReference type="PRINTS" id="PR00385">
    <property type="entry name" value="P450"/>
</dbReference>
<evidence type="ECO:0000313" key="11">
    <source>
        <dbReference type="EMBL" id="KZS99898.1"/>
    </source>
</evidence>
<keyword evidence="4 8" id="KW-0479">Metal-binding</keyword>
<accession>A0A165AYI3</accession>
<evidence type="ECO:0000256" key="4">
    <source>
        <dbReference type="ARBA" id="ARBA00022723"/>
    </source>
</evidence>
<feature type="chain" id="PRO_5007855433" evidence="10">
    <location>
        <begin position="22"/>
        <end position="502"/>
    </location>
</feature>
<dbReference type="RefSeq" id="XP_040757639.1">
    <property type="nucleotide sequence ID" value="XM_040913572.1"/>
</dbReference>
<dbReference type="STRING" id="1314785.A0A165AYI3"/>
<keyword evidence="5 9" id="KW-0560">Oxidoreductase</keyword>
<evidence type="ECO:0000256" key="10">
    <source>
        <dbReference type="SAM" id="SignalP"/>
    </source>
</evidence>
<evidence type="ECO:0000256" key="2">
    <source>
        <dbReference type="ARBA" id="ARBA00005179"/>
    </source>
</evidence>
<evidence type="ECO:0000313" key="12">
    <source>
        <dbReference type="Proteomes" id="UP000076871"/>
    </source>
</evidence>
<dbReference type="OrthoDB" id="6692864at2759"/>
<evidence type="ECO:0000256" key="7">
    <source>
        <dbReference type="ARBA" id="ARBA00023033"/>
    </source>
</evidence>
<dbReference type="SUPFAM" id="SSF48264">
    <property type="entry name" value="Cytochrome P450"/>
    <property type="match status" value="1"/>
</dbReference>
<dbReference type="GO" id="GO:0016705">
    <property type="term" value="F:oxidoreductase activity, acting on paired donors, with incorporation or reduction of molecular oxygen"/>
    <property type="evidence" value="ECO:0007669"/>
    <property type="project" value="InterPro"/>
</dbReference>
<evidence type="ECO:0000256" key="1">
    <source>
        <dbReference type="ARBA" id="ARBA00001971"/>
    </source>
</evidence>
<dbReference type="Gene3D" id="1.10.630.10">
    <property type="entry name" value="Cytochrome P450"/>
    <property type="match status" value="1"/>
</dbReference>
<dbReference type="InParanoid" id="A0A165AYI3"/>
<keyword evidence="12" id="KW-1185">Reference proteome</keyword>
<dbReference type="PROSITE" id="PS00086">
    <property type="entry name" value="CYTOCHROME_P450"/>
    <property type="match status" value="1"/>
</dbReference>
<dbReference type="InterPro" id="IPR050121">
    <property type="entry name" value="Cytochrome_P450_monoxygenase"/>
</dbReference>
<feature type="binding site" description="axial binding residue" evidence="8">
    <location>
        <position position="436"/>
    </location>
    <ligand>
        <name>heme</name>
        <dbReference type="ChEBI" id="CHEBI:30413"/>
    </ligand>
    <ligandPart>
        <name>Fe</name>
        <dbReference type="ChEBI" id="CHEBI:18248"/>
    </ligandPart>
</feature>
<dbReference type="EMBL" id="KV427707">
    <property type="protein sequence ID" value="KZS99898.1"/>
    <property type="molecule type" value="Genomic_DNA"/>
</dbReference>
<dbReference type="InterPro" id="IPR036396">
    <property type="entry name" value="Cyt_P450_sf"/>
</dbReference>
<dbReference type="PANTHER" id="PTHR24305">
    <property type="entry name" value="CYTOCHROME P450"/>
    <property type="match status" value="1"/>
</dbReference>
<dbReference type="GO" id="GO:0004497">
    <property type="term" value="F:monooxygenase activity"/>
    <property type="evidence" value="ECO:0007669"/>
    <property type="project" value="UniProtKB-KW"/>
</dbReference>
<feature type="signal peptide" evidence="10">
    <location>
        <begin position="1"/>
        <end position="21"/>
    </location>
</feature>
<keyword evidence="6 8" id="KW-0408">Iron</keyword>
<evidence type="ECO:0000256" key="5">
    <source>
        <dbReference type="ARBA" id="ARBA00023002"/>
    </source>
</evidence>
<keyword evidence="8 9" id="KW-0349">Heme</keyword>
<evidence type="ECO:0000256" key="8">
    <source>
        <dbReference type="PIRSR" id="PIRSR602403-1"/>
    </source>
</evidence>
<dbReference type="Pfam" id="PF00067">
    <property type="entry name" value="p450"/>
    <property type="match status" value="1"/>
</dbReference>
<dbReference type="InterPro" id="IPR017972">
    <property type="entry name" value="Cyt_P450_CS"/>
</dbReference>
<comment type="similarity">
    <text evidence="3 9">Belongs to the cytochrome P450 family.</text>
</comment>